<dbReference type="PROSITE" id="PS52016">
    <property type="entry name" value="TONB_DEPENDENT_REC_3"/>
    <property type="match status" value="1"/>
</dbReference>
<comment type="similarity">
    <text evidence="8 9">Belongs to the TonB-dependent receptor family.</text>
</comment>
<protein>
    <submittedName>
        <fullName evidence="14">Fe(3+) dicitrate transport protein</fullName>
    </submittedName>
</protein>
<evidence type="ECO:0000256" key="7">
    <source>
        <dbReference type="ARBA" id="ARBA00023237"/>
    </source>
</evidence>
<dbReference type="Proteomes" id="UP000199657">
    <property type="component" value="Unassembled WGS sequence"/>
</dbReference>
<evidence type="ECO:0000256" key="4">
    <source>
        <dbReference type="ARBA" id="ARBA00022692"/>
    </source>
</evidence>
<keyword evidence="4 8" id="KW-0812">Transmembrane</keyword>
<dbReference type="RefSeq" id="WP_091639517.1">
    <property type="nucleotide sequence ID" value="NZ_FOEG01000001.1"/>
</dbReference>
<dbReference type="InterPro" id="IPR037066">
    <property type="entry name" value="Plug_dom_sf"/>
</dbReference>
<keyword evidence="7 8" id="KW-0998">Cell outer membrane</keyword>
<keyword evidence="6 8" id="KW-0472">Membrane</keyword>
<dbReference type="GO" id="GO:0033214">
    <property type="term" value="P:siderophore-iron import into cell"/>
    <property type="evidence" value="ECO:0007669"/>
    <property type="project" value="TreeGrafter"/>
</dbReference>
<dbReference type="Pfam" id="PF07715">
    <property type="entry name" value="Plug"/>
    <property type="match status" value="1"/>
</dbReference>
<evidence type="ECO:0000256" key="11">
    <source>
        <dbReference type="SAM" id="SignalP"/>
    </source>
</evidence>
<evidence type="ECO:0000256" key="6">
    <source>
        <dbReference type="ARBA" id="ARBA00023136"/>
    </source>
</evidence>
<evidence type="ECO:0000256" key="8">
    <source>
        <dbReference type="PROSITE-ProRule" id="PRU01360"/>
    </source>
</evidence>
<evidence type="ECO:0000256" key="10">
    <source>
        <dbReference type="SAM" id="MobiDB-lite"/>
    </source>
</evidence>
<evidence type="ECO:0000313" key="15">
    <source>
        <dbReference type="Proteomes" id="UP000199657"/>
    </source>
</evidence>
<proteinExistence type="inferred from homology"/>
<evidence type="ECO:0000256" key="2">
    <source>
        <dbReference type="ARBA" id="ARBA00022448"/>
    </source>
</evidence>
<dbReference type="InterPro" id="IPR039426">
    <property type="entry name" value="TonB-dep_rcpt-like"/>
</dbReference>
<evidence type="ECO:0000256" key="1">
    <source>
        <dbReference type="ARBA" id="ARBA00004571"/>
    </source>
</evidence>
<dbReference type="EMBL" id="FOEG01000001">
    <property type="protein sequence ID" value="SEO50608.1"/>
    <property type="molecule type" value="Genomic_DNA"/>
</dbReference>
<organism evidence="14 15">
    <name type="scientific">Aquisalimonas asiatica</name>
    <dbReference type="NCBI Taxonomy" id="406100"/>
    <lineage>
        <taxon>Bacteria</taxon>
        <taxon>Pseudomonadati</taxon>
        <taxon>Pseudomonadota</taxon>
        <taxon>Gammaproteobacteria</taxon>
        <taxon>Chromatiales</taxon>
        <taxon>Ectothiorhodospiraceae</taxon>
        <taxon>Aquisalimonas</taxon>
    </lineage>
</organism>
<evidence type="ECO:0000256" key="3">
    <source>
        <dbReference type="ARBA" id="ARBA00022452"/>
    </source>
</evidence>
<comment type="subcellular location">
    <subcellularLocation>
        <location evidence="1 8">Cell outer membrane</location>
        <topology evidence="1 8">Multi-pass membrane protein</topology>
    </subcellularLocation>
</comment>
<keyword evidence="11" id="KW-0732">Signal</keyword>
<evidence type="ECO:0000256" key="9">
    <source>
        <dbReference type="RuleBase" id="RU003357"/>
    </source>
</evidence>
<dbReference type="SUPFAM" id="SSF56935">
    <property type="entry name" value="Porins"/>
    <property type="match status" value="1"/>
</dbReference>
<dbReference type="Pfam" id="PF00593">
    <property type="entry name" value="TonB_dep_Rec_b-barrel"/>
    <property type="match status" value="1"/>
</dbReference>
<feature type="region of interest" description="Disordered" evidence="10">
    <location>
        <begin position="217"/>
        <end position="238"/>
    </location>
</feature>
<keyword evidence="15" id="KW-1185">Reference proteome</keyword>
<dbReference type="STRING" id="406100.SAMN04488052_101426"/>
<dbReference type="PANTHER" id="PTHR30442:SF0">
    <property type="entry name" value="FE(3+) DICITRATE TRANSPORT PROTEIN FECA"/>
    <property type="match status" value="1"/>
</dbReference>
<dbReference type="InterPro" id="IPR012910">
    <property type="entry name" value="Plug_dom"/>
</dbReference>
<dbReference type="AlphaFoldDB" id="A0A1H8Q994"/>
<evidence type="ECO:0000259" key="13">
    <source>
        <dbReference type="Pfam" id="PF07715"/>
    </source>
</evidence>
<feature type="chain" id="PRO_5011674839" evidence="11">
    <location>
        <begin position="28"/>
        <end position="762"/>
    </location>
</feature>
<dbReference type="OrthoDB" id="9760494at2"/>
<dbReference type="Gene3D" id="2.170.130.10">
    <property type="entry name" value="TonB-dependent receptor, plug domain"/>
    <property type="match status" value="1"/>
</dbReference>
<feature type="domain" description="TonB-dependent receptor-like beta-barrel" evidence="12">
    <location>
        <begin position="272"/>
        <end position="732"/>
    </location>
</feature>
<keyword evidence="3 8" id="KW-1134">Transmembrane beta strand</keyword>
<keyword evidence="2 8" id="KW-0813">Transport</keyword>
<name>A0A1H8Q994_9GAMM</name>
<dbReference type="GO" id="GO:0009279">
    <property type="term" value="C:cell outer membrane"/>
    <property type="evidence" value="ECO:0007669"/>
    <property type="project" value="UniProtKB-SubCell"/>
</dbReference>
<reference evidence="14 15" key="1">
    <citation type="submission" date="2016-10" db="EMBL/GenBank/DDBJ databases">
        <authorList>
            <person name="de Groot N.N."/>
        </authorList>
    </citation>
    <scope>NUCLEOTIDE SEQUENCE [LARGE SCALE GENOMIC DNA]</scope>
    <source>
        <strain evidence="14 15">CGMCC 1.6291</strain>
    </source>
</reference>
<evidence type="ECO:0000256" key="5">
    <source>
        <dbReference type="ARBA" id="ARBA00023077"/>
    </source>
</evidence>
<dbReference type="PANTHER" id="PTHR30442">
    <property type="entry name" value="IRON III DICITRATE TRANSPORT PROTEIN FECA"/>
    <property type="match status" value="1"/>
</dbReference>
<feature type="signal peptide" evidence="11">
    <location>
        <begin position="1"/>
        <end position="27"/>
    </location>
</feature>
<evidence type="ECO:0000259" key="12">
    <source>
        <dbReference type="Pfam" id="PF00593"/>
    </source>
</evidence>
<dbReference type="InterPro" id="IPR036942">
    <property type="entry name" value="Beta-barrel_TonB_sf"/>
</dbReference>
<accession>A0A1H8Q994</accession>
<sequence length="762" mass="84611">MILLRRSHAIAGVTALGLAAAAGAATADDGNRSPTLLDRISITGDPDRIQDVPGSAQQLDRDELDRHSYSDPHRILRAIPGVNIAEEEGYGQFPHISMRGTPPERNNRVTVMEDGVLVAPAPYSAPAAYYFPPMARMDRVEVQKGSSAIRHGPYTTGGALNMLSTPIPDDTSGKADVLFGSNNGRRVHANVGGTEDLPEGAGQFGWLIEGFTEQSDGFKNLDNPASGPNQPDPNTGLDRRNIMTKLRWNTDPAAAIYQEVEFKYARDDRTVNDTYLGLTESDYRDDPYRRYHGSQKDEINTENELFQLRHYINPTPNTDLTTTIYRTDTVRNWYKLHEVAPEGADFDDSDSFTGITDILDNPGGFASEFAWIQGNDNDARGAVRANNREYYAQGIDFTGGYWFDLGGWDHELEVGLRFHEDEEDRFQWQDQYEMGPEGDMYQVERGTPGETTNRLTEADAIATYVQNTMRQGPWQIQTGLRYEDIEIRRRDWDDPERSGANQDRDTTANYRVWIPGIGATYAIDANWSVLAGVHRGFAPGGTDEDAREERSTNYEAGFRYSSANTRAEVIGFFNDYSNINIECTAVGGGCGQADIGDNVSAGEVEIYGLEALVIHDLGRSQGWDYAVPLSLGYTLTQSRFAQSIGESAPNQWANAEKGDSLPEIPEHQINASAGIGQEDWRVTLNANYVTSVNARADPQFSGQEIDSRLLMDVSGEYRVHPNARLFAAVENLTDKEYIAHYRPAGVRPGKSREVWAGVKMEF</sequence>
<dbReference type="Gene3D" id="2.40.170.20">
    <property type="entry name" value="TonB-dependent receptor, beta-barrel domain"/>
    <property type="match status" value="1"/>
</dbReference>
<feature type="domain" description="TonB-dependent receptor plug" evidence="13">
    <location>
        <begin position="49"/>
        <end position="159"/>
    </location>
</feature>
<keyword evidence="5 9" id="KW-0798">TonB box</keyword>
<gene>
    <name evidence="14" type="ORF">SAMN04488052_101426</name>
</gene>
<dbReference type="InterPro" id="IPR000531">
    <property type="entry name" value="Beta-barrel_TonB"/>
</dbReference>
<evidence type="ECO:0000313" key="14">
    <source>
        <dbReference type="EMBL" id="SEO50608.1"/>
    </source>
</evidence>